<accession>A0AAC8VJT5</accession>
<protein>
    <submittedName>
        <fullName evidence="1">PAS fold family protein</fullName>
    </submittedName>
</protein>
<name>A0AAC8VJT5_PISSA</name>
<proteinExistence type="predicted"/>
<dbReference type="AlphaFoldDB" id="A0AAC8VJT5"/>
<gene>
    <name evidence="1" type="ORF">KU39_2693</name>
</gene>
<dbReference type="Proteomes" id="UP000029558">
    <property type="component" value="Chromosome"/>
</dbReference>
<sequence length="264" mass="30474">MRISRDTHYHYIAQKGKLMFCDLATTKLFESLNIQIEIGKPISLLDFFKYPLGSNYLLKDILNLKSTKTASISRHAIAISHKLFFFSTITREPLFSEGKVVGIINKGDLSLTQTANNPCFKNVVPLTYNSEKFSKADLQILLLLAQFNDIKAKEISTTLEIQMRTAYMYKYELLNKLRDTFGFDDGDDIDYNHCLAKIFHLSENPDNHLLLLPDDKLQEHFTSLNKKRTKKNMLTPINNFDIKTSIFLSIRDFFDKARKNKNSA</sequence>
<organism evidence="1 2">
    <name type="scientific">Piscirickettsia salmonis</name>
    <dbReference type="NCBI Taxonomy" id="1238"/>
    <lineage>
        <taxon>Bacteria</taxon>
        <taxon>Pseudomonadati</taxon>
        <taxon>Pseudomonadota</taxon>
        <taxon>Gammaproteobacteria</taxon>
        <taxon>Thiotrichales</taxon>
        <taxon>Piscirickettsiaceae</taxon>
        <taxon>Piscirickettsia</taxon>
    </lineage>
</organism>
<reference evidence="1 2" key="1">
    <citation type="journal article" date="2014" name="Genome Announc.">
        <title>Comparative Genome Analysis of Two Isolates of the Fish Pathogen Piscirickettsia salmonis from Different Hosts Reveals Major Differences in Virulence-Associated Secretion Systems.</title>
        <authorList>
            <person name="Bohle H."/>
            <person name="Henriquez P."/>
            <person name="Grothusen H."/>
            <person name="Navas E."/>
            <person name="Sandoval A."/>
            <person name="Bustamante F."/>
            <person name="Bustos P."/>
            <person name="Mancilla M."/>
        </authorList>
    </citation>
    <scope>NUCLEOTIDE SEQUENCE [LARGE SCALE GENOMIC DNA]</scope>
    <source>
        <strain evidence="2">B1-32597</strain>
    </source>
</reference>
<dbReference type="RefSeq" id="WP_053856768.1">
    <property type="nucleotide sequence ID" value="NZ_CP013786.1"/>
</dbReference>
<evidence type="ECO:0000313" key="1">
    <source>
        <dbReference type="EMBL" id="ALB23869.1"/>
    </source>
</evidence>
<dbReference type="EMBL" id="CP012508">
    <property type="protein sequence ID" value="ALB23869.1"/>
    <property type="molecule type" value="Genomic_DNA"/>
</dbReference>
<evidence type="ECO:0000313" key="2">
    <source>
        <dbReference type="Proteomes" id="UP000029558"/>
    </source>
</evidence>